<dbReference type="AlphaFoldDB" id="A0A7S1E5W9"/>
<organism evidence="2">
    <name type="scientific">Thalassionema nitzschioides</name>
    <dbReference type="NCBI Taxonomy" id="33649"/>
    <lineage>
        <taxon>Eukaryota</taxon>
        <taxon>Sar</taxon>
        <taxon>Stramenopiles</taxon>
        <taxon>Ochrophyta</taxon>
        <taxon>Bacillariophyta</taxon>
        <taxon>Fragilariophyceae</taxon>
        <taxon>Fragilariophycidae</taxon>
        <taxon>Thalassionemales</taxon>
        <taxon>Thalassionemataceae</taxon>
        <taxon>Thalassionema</taxon>
    </lineage>
</organism>
<accession>A0A7S1E5W9</accession>
<feature type="region of interest" description="Disordered" evidence="1">
    <location>
        <begin position="37"/>
        <end position="86"/>
    </location>
</feature>
<feature type="compositionally biased region" description="Low complexity" evidence="1">
    <location>
        <begin position="62"/>
        <end position="71"/>
    </location>
</feature>
<gene>
    <name evidence="2" type="ORF">TNIT0693_LOCUS2218</name>
</gene>
<proteinExistence type="predicted"/>
<evidence type="ECO:0000313" key="2">
    <source>
        <dbReference type="EMBL" id="CAD8964522.1"/>
    </source>
</evidence>
<reference evidence="2" key="1">
    <citation type="submission" date="2021-01" db="EMBL/GenBank/DDBJ databases">
        <authorList>
            <person name="Corre E."/>
            <person name="Pelletier E."/>
            <person name="Niang G."/>
            <person name="Scheremetjew M."/>
            <person name="Finn R."/>
            <person name="Kale V."/>
            <person name="Holt S."/>
            <person name="Cochrane G."/>
            <person name="Meng A."/>
            <person name="Brown T."/>
            <person name="Cohen L."/>
        </authorList>
    </citation>
    <scope>NUCLEOTIDE SEQUENCE</scope>
</reference>
<sequence length="125" mass="14282">MQNELELASAEYKLNELKKEWIKRQKMQEDIQALTDEVDRLKGKTGRRASATRKSAIERPTSSSQQVSQPSIRENGGAASLAPLEQHYCASESENSVILDPERAAEKKRQKLRKKMRFRPYFGAC</sequence>
<protein>
    <submittedName>
        <fullName evidence="2">Uncharacterized protein</fullName>
    </submittedName>
</protein>
<evidence type="ECO:0000256" key="1">
    <source>
        <dbReference type="SAM" id="MobiDB-lite"/>
    </source>
</evidence>
<name>A0A7S1E5W9_9STRA</name>
<dbReference type="EMBL" id="HBFY01005984">
    <property type="protein sequence ID" value="CAD8964522.1"/>
    <property type="molecule type" value="Transcribed_RNA"/>
</dbReference>